<keyword evidence="1" id="KW-0812">Transmembrane</keyword>
<reference evidence="2 3" key="1">
    <citation type="submission" date="2019-10" db="EMBL/GenBank/DDBJ databases">
        <title>Complete genome sequence of Vibrio sp. strain THAF100, isolated from non-filtered water from the water column of tank 6 of a marine aquarium containing stony-coral fragments. Water maintained at 26 degree C.</title>
        <authorList>
            <person name="Ruckert C."/>
            <person name="Franco A."/>
            <person name="Kalinowski J."/>
            <person name="Glaeser S."/>
        </authorList>
    </citation>
    <scope>NUCLEOTIDE SEQUENCE [LARGE SCALE GENOMIC DNA]</scope>
    <source>
        <strain evidence="2 3">THAF100</strain>
    </source>
</reference>
<feature type="transmembrane region" description="Helical" evidence="1">
    <location>
        <begin position="22"/>
        <end position="41"/>
    </location>
</feature>
<accession>A0A5P9CMZ4</accession>
<proteinExistence type="predicted"/>
<dbReference type="KEGG" id="vaq:FIV01_14430"/>
<evidence type="ECO:0000256" key="1">
    <source>
        <dbReference type="SAM" id="Phobius"/>
    </source>
</evidence>
<evidence type="ECO:0000313" key="2">
    <source>
        <dbReference type="EMBL" id="QFT27586.1"/>
    </source>
</evidence>
<dbReference type="Proteomes" id="UP000326936">
    <property type="component" value="Chromosome"/>
</dbReference>
<name>A0A5P9CMZ4_9VIBR</name>
<keyword evidence="3" id="KW-1185">Reference proteome</keyword>
<keyword evidence="1" id="KW-0472">Membrane</keyword>
<dbReference type="EMBL" id="CP045350">
    <property type="protein sequence ID" value="QFT27586.1"/>
    <property type="molecule type" value="Genomic_DNA"/>
</dbReference>
<evidence type="ECO:0000313" key="3">
    <source>
        <dbReference type="Proteomes" id="UP000326936"/>
    </source>
</evidence>
<dbReference type="AlphaFoldDB" id="A0A5P9CMZ4"/>
<keyword evidence="1" id="KW-1133">Transmembrane helix</keyword>
<gene>
    <name evidence="2" type="ORF">FIV01_14430</name>
</gene>
<protein>
    <submittedName>
        <fullName evidence="2">Uncharacterized protein</fullName>
    </submittedName>
</protein>
<organism evidence="2 3">
    <name type="scientific">Vibrio aquimaris</name>
    <dbReference type="NCBI Taxonomy" id="2587862"/>
    <lineage>
        <taxon>Bacteria</taxon>
        <taxon>Pseudomonadati</taxon>
        <taxon>Pseudomonadota</taxon>
        <taxon>Gammaproteobacteria</taxon>
        <taxon>Vibrionales</taxon>
        <taxon>Vibrionaceae</taxon>
        <taxon>Vibrio</taxon>
    </lineage>
</organism>
<sequence>MMKFGTLTEEDPDDVDSIRNTYYLNIFIVLLVFIFMVLTLIRAIS</sequence>